<keyword evidence="3" id="KW-1185">Reference proteome</keyword>
<dbReference type="NCBIfam" id="NF007515">
    <property type="entry name" value="PRK10119.1"/>
    <property type="match status" value="1"/>
</dbReference>
<accession>A0A917MY63</accession>
<dbReference type="Gene3D" id="1.10.3210.50">
    <property type="match status" value="1"/>
</dbReference>
<dbReference type="InterPro" id="IPR006674">
    <property type="entry name" value="HD_domain"/>
</dbReference>
<protein>
    <submittedName>
        <fullName evidence="2">Phosphohydrolase</fullName>
    </submittedName>
</protein>
<dbReference type="InterPro" id="IPR003607">
    <property type="entry name" value="HD/PDEase_dom"/>
</dbReference>
<evidence type="ECO:0000259" key="1">
    <source>
        <dbReference type="SMART" id="SM00471"/>
    </source>
</evidence>
<proteinExistence type="predicted"/>
<dbReference type="RefSeq" id="WP_229687978.1">
    <property type="nucleotide sequence ID" value="NZ_BMIB01000004.1"/>
</dbReference>
<dbReference type="PANTHER" id="PTHR33594:SF1">
    <property type="entry name" value="HD_PDEASE DOMAIN-CONTAINING PROTEIN"/>
    <property type="match status" value="1"/>
</dbReference>
<organism evidence="2 3">
    <name type="scientific">Filimonas zeae</name>
    <dbReference type="NCBI Taxonomy" id="1737353"/>
    <lineage>
        <taxon>Bacteria</taxon>
        <taxon>Pseudomonadati</taxon>
        <taxon>Bacteroidota</taxon>
        <taxon>Chitinophagia</taxon>
        <taxon>Chitinophagales</taxon>
        <taxon>Chitinophagaceae</taxon>
        <taxon>Filimonas</taxon>
    </lineage>
</organism>
<name>A0A917MY63_9BACT</name>
<dbReference type="AlphaFoldDB" id="A0A917MY63"/>
<comment type="caution">
    <text evidence="2">The sequence shown here is derived from an EMBL/GenBank/DDBJ whole genome shotgun (WGS) entry which is preliminary data.</text>
</comment>
<gene>
    <name evidence="2" type="ORF">GCM10011379_45970</name>
</gene>
<sequence>MTAISLQQWEATFISYLQQHTDNSDAAHDISHFTRVWNTCRIIDMAEGNKGDLLVLLTASYFHDLVAVAKNSPDRNKASLLSAEKTSTLLRTLFEGYPQDKIESVAHAIHAHSFSAGITPLTYEARVLQDADRMEALGAIGIARTFYVAGLLHSQMFHAQDPLAQNRPPDDKTYALDHFQVKLLKLPAQMNTESGKKLAEERSAILTDFMKQLAAEATGR</sequence>
<evidence type="ECO:0000313" key="2">
    <source>
        <dbReference type="EMBL" id="GGH78294.1"/>
    </source>
</evidence>
<dbReference type="SUPFAM" id="SSF109604">
    <property type="entry name" value="HD-domain/PDEase-like"/>
    <property type="match status" value="1"/>
</dbReference>
<evidence type="ECO:0000313" key="3">
    <source>
        <dbReference type="Proteomes" id="UP000627292"/>
    </source>
</evidence>
<dbReference type="Proteomes" id="UP000627292">
    <property type="component" value="Unassembled WGS sequence"/>
</dbReference>
<reference evidence="2" key="1">
    <citation type="journal article" date="2014" name="Int. J. Syst. Evol. Microbiol.">
        <title>Complete genome sequence of Corynebacterium casei LMG S-19264T (=DSM 44701T), isolated from a smear-ripened cheese.</title>
        <authorList>
            <consortium name="US DOE Joint Genome Institute (JGI-PGF)"/>
            <person name="Walter F."/>
            <person name="Albersmeier A."/>
            <person name="Kalinowski J."/>
            <person name="Ruckert C."/>
        </authorList>
    </citation>
    <scope>NUCLEOTIDE SEQUENCE</scope>
    <source>
        <strain evidence="2">CGMCC 1.15290</strain>
    </source>
</reference>
<feature type="domain" description="HD/PDEase" evidence="1">
    <location>
        <begin position="25"/>
        <end position="146"/>
    </location>
</feature>
<reference evidence="2" key="2">
    <citation type="submission" date="2020-09" db="EMBL/GenBank/DDBJ databases">
        <authorList>
            <person name="Sun Q."/>
            <person name="Zhou Y."/>
        </authorList>
    </citation>
    <scope>NUCLEOTIDE SEQUENCE</scope>
    <source>
        <strain evidence="2">CGMCC 1.15290</strain>
    </source>
</reference>
<dbReference type="SMART" id="SM00471">
    <property type="entry name" value="HDc"/>
    <property type="match status" value="1"/>
</dbReference>
<dbReference type="Pfam" id="PF01966">
    <property type="entry name" value="HD"/>
    <property type="match status" value="1"/>
</dbReference>
<dbReference type="EMBL" id="BMIB01000004">
    <property type="protein sequence ID" value="GGH78294.1"/>
    <property type="molecule type" value="Genomic_DNA"/>
</dbReference>
<dbReference type="PANTHER" id="PTHR33594">
    <property type="entry name" value="SUPERFAMILY HYDROLASE, PUTATIVE (AFU_ORTHOLOGUE AFUA_1G03035)-RELATED"/>
    <property type="match status" value="1"/>
</dbReference>